<keyword evidence="3" id="KW-1185">Reference proteome</keyword>
<evidence type="ECO:0000256" key="1">
    <source>
        <dbReference type="SAM" id="Phobius"/>
    </source>
</evidence>
<keyword evidence="1" id="KW-1133">Transmembrane helix</keyword>
<keyword evidence="1" id="KW-0812">Transmembrane</keyword>
<evidence type="ECO:0000313" key="2">
    <source>
        <dbReference type="EMBL" id="OXA47838.1"/>
    </source>
</evidence>
<feature type="transmembrane region" description="Helical" evidence="1">
    <location>
        <begin position="142"/>
        <end position="163"/>
    </location>
</feature>
<gene>
    <name evidence="2" type="ORF">Fcan01_17243</name>
</gene>
<keyword evidence="1" id="KW-0472">Membrane</keyword>
<protein>
    <submittedName>
        <fullName evidence="2">Uncharacterized protein</fullName>
    </submittedName>
</protein>
<feature type="transmembrane region" description="Helical" evidence="1">
    <location>
        <begin position="77"/>
        <end position="100"/>
    </location>
</feature>
<reference evidence="2 3" key="1">
    <citation type="submission" date="2015-12" db="EMBL/GenBank/DDBJ databases">
        <title>The genome of Folsomia candida.</title>
        <authorList>
            <person name="Faddeeva A."/>
            <person name="Derks M.F."/>
            <person name="Anvar Y."/>
            <person name="Smit S."/>
            <person name="Van Straalen N."/>
            <person name="Roelofs D."/>
        </authorList>
    </citation>
    <scope>NUCLEOTIDE SEQUENCE [LARGE SCALE GENOMIC DNA]</scope>
    <source>
        <strain evidence="2 3">VU population</strain>
        <tissue evidence="2">Whole body</tissue>
    </source>
</reference>
<organism evidence="2 3">
    <name type="scientific">Folsomia candida</name>
    <name type="common">Springtail</name>
    <dbReference type="NCBI Taxonomy" id="158441"/>
    <lineage>
        <taxon>Eukaryota</taxon>
        <taxon>Metazoa</taxon>
        <taxon>Ecdysozoa</taxon>
        <taxon>Arthropoda</taxon>
        <taxon>Hexapoda</taxon>
        <taxon>Collembola</taxon>
        <taxon>Entomobryomorpha</taxon>
        <taxon>Isotomoidea</taxon>
        <taxon>Isotomidae</taxon>
        <taxon>Proisotominae</taxon>
        <taxon>Folsomia</taxon>
    </lineage>
</organism>
<sequence>MYSKRVIDFIDVCLAVTSCLGANSMRYSHRHNLFYSPKYARLLCRMTALFLLANQIFSLTRISRYFFIPLEASKDIYGFNLTYFFLLASAITLVCFYLIASDPPEFVHTLNQTLHYARYLAGRWVPEKKAKAHPSGPLLEKFLYLVAFIVGGFCFTGPAMSYLMEPNPGQWITLIPKENRTSLLYWTFLTFIIPFHSTELNLNLPHGRSYISFNSFRSLTIFPLQYRTFEILHRRALPILSPALIPLQALFHNCSLFCNWMLLTHWDGMGVLRIALIFGELCMVTFWMGVLQIGGKFYTGSLKNIESWKQMDGANGYFRKWRKSIRPLCIGHEGYYFIKRLKALKFGNAIINGTFNMLITYNNL</sequence>
<dbReference type="Proteomes" id="UP000198287">
    <property type="component" value="Unassembled WGS sequence"/>
</dbReference>
<evidence type="ECO:0000313" key="3">
    <source>
        <dbReference type="Proteomes" id="UP000198287"/>
    </source>
</evidence>
<comment type="caution">
    <text evidence="2">The sequence shown here is derived from an EMBL/GenBank/DDBJ whole genome shotgun (WGS) entry which is preliminary data.</text>
</comment>
<accession>A0A226DS36</accession>
<feature type="transmembrane region" description="Helical" evidence="1">
    <location>
        <begin position="183"/>
        <end position="202"/>
    </location>
</feature>
<name>A0A226DS36_FOLCA</name>
<feature type="transmembrane region" description="Helical" evidence="1">
    <location>
        <begin position="274"/>
        <end position="294"/>
    </location>
</feature>
<proteinExistence type="predicted"/>
<dbReference type="EMBL" id="LNIX01000012">
    <property type="protein sequence ID" value="OXA47838.1"/>
    <property type="molecule type" value="Genomic_DNA"/>
</dbReference>
<dbReference type="AlphaFoldDB" id="A0A226DS36"/>